<dbReference type="Pfam" id="PF08665">
    <property type="entry name" value="PglZ"/>
    <property type="match status" value="1"/>
</dbReference>
<dbReference type="EMBL" id="SJKA01000024">
    <property type="protein sequence ID" value="TCC18663.1"/>
    <property type="molecule type" value="Genomic_DNA"/>
</dbReference>
<dbReference type="SUPFAM" id="SSF53649">
    <property type="entry name" value="Alkaline phosphatase-like"/>
    <property type="match status" value="1"/>
</dbReference>
<evidence type="ECO:0000313" key="4">
    <source>
        <dbReference type="Proteomes" id="UP000292695"/>
    </source>
</evidence>
<reference evidence="3 4" key="1">
    <citation type="submission" date="2019-02" db="EMBL/GenBank/DDBJ databases">
        <title>Kribbella capetownensis sp. nov. and Kribbella speibonae sp. nov., isolated from soil.</title>
        <authorList>
            <person name="Curtis S.M."/>
            <person name="Norton I."/>
            <person name="Everest G.J."/>
            <person name="Meyers P.R."/>
        </authorList>
    </citation>
    <scope>NUCLEOTIDE SEQUENCE [LARGE SCALE GENOMIC DNA]</scope>
    <source>
        <strain evidence="3 4">DSM 27082</strain>
    </source>
</reference>
<dbReference type="InterPro" id="IPR058880">
    <property type="entry name" value="PglZ_N"/>
</dbReference>
<gene>
    <name evidence="3" type="primary">pglZ</name>
    <name evidence="3" type="ORF">E0H50_38770</name>
</gene>
<dbReference type="NCBIfam" id="NF033446">
    <property type="entry name" value="BREX_PglZ_2"/>
    <property type="match status" value="1"/>
</dbReference>
<dbReference type="AlphaFoldDB" id="A0A4R0HYV3"/>
<dbReference type="InterPro" id="IPR058882">
    <property type="entry name" value="PglZ_C"/>
</dbReference>
<name>A0A4R0HYV3_9ACTN</name>
<comment type="caution">
    <text evidence="3">The sequence shown here is derived from an EMBL/GenBank/DDBJ whole genome shotgun (WGS) entry which is preliminary data.</text>
</comment>
<dbReference type="Pfam" id="PF25862">
    <property type="entry name" value="PglZ_1st"/>
    <property type="match status" value="1"/>
</dbReference>
<dbReference type="OrthoDB" id="6725302at2"/>
<dbReference type="InterPro" id="IPR047992">
    <property type="entry name" value="BREX_PglZ"/>
</dbReference>
<evidence type="ECO:0000259" key="2">
    <source>
        <dbReference type="Pfam" id="PF25863"/>
    </source>
</evidence>
<feature type="domain" description="Alkaline phosphatase-like protein PglZ C-terminal" evidence="2">
    <location>
        <begin position="771"/>
        <end position="869"/>
    </location>
</feature>
<dbReference type="InterPro" id="IPR017850">
    <property type="entry name" value="Alkaline_phosphatase_core_sf"/>
</dbReference>
<dbReference type="Pfam" id="PF25863">
    <property type="entry name" value="PglZ_C"/>
    <property type="match status" value="1"/>
</dbReference>
<accession>A0A4R0HYV3</accession>
<dbReference type="Proteomes" id="UP000292695">
    <property type="component" value="Unassembled WGS sequence"/>
</dbReference>
<feature type="domain" description="Alkaline phosphatase-like protein PglZ N-terminal" evidence="1">
    <location>
        <begin position="5"/>
        <end position="102"/>
    </location>
</feature>
<proteinExistence type="predicted"/>
<evidence type="ECO:0000313" key="3">
    <source>
        <dbReference type="EMBL" id="TCC18663.1"/>
    </source>
</evidence>
<evidence type="ECO:0000259" key="1">
    <source>
        <dbReference type="Pfam" id="PF25862"/>
    </source>
</evidence>
<keyword evidence="4" id="KW-1185">Reference proteome</keyword>
<organism evidence="3 4">
    <name type="scientific">Kribbella sindirgiensis</name>
    <dbReference type="NCBI Taxonomy" id="1124744"/>
    <lineage>
        <taxon>Bacteria</taxon>
        <taxon>Bacillati</taxon>
        <taxon>Actinomycetota</taxon>
        <taxon>Actinomycetes</taxon>
        <taxon>Propionibacteriales</taxon>
        <taxon>Kribbellaceae</taxon>
        <taxon>Kribbella</taxon>
    </lineage>
</organism>
<sequence>MSEQVRAVTVSPAMVQQRASDLVKSGMQVLLLRARPEWTHGDVSVGNTWVRVLPGVSQLGILDIYASLEADERVVILTDRPRDDLGDAVLARAYRQQIEVPDEWQAVPRMFPGAREVSRELRRLDWAATALLDHQPPGGWPRSTELALTARHAIGALLANLLGLGANTELDGIVVLTSLGQRDVRRSWASVDERLRRHVIDWASLELGAPAAFALRVAQRQEHISPLAVGLALDVLWPDDGTPVCEEQIAARARVEAYIDGKSIRVEVAQAVAQVAKTVVLRLGLDDSPELGVALQQAEALLGDLDWEKGAERSTILHPGYRARLRALANALDSGKEVEEALAALMDHRDAGTSTAPTMAVRLARWLATNEQTTTSLAQDLQHQMDDGAWVDAAIGAVWNGDADPVVAGAYEALITRVQERRQRRDETAATRLHQARDIGPRGALGIERLLSEIVEPWRHNGGALLVVLDGMSAAIGTALASEVARLGLVEWVPAATHRRLAAVAALPSLTRISRTTLFCGKLCEGGADDEKKGLATAFPGSLVFHKDDLRAEGGAALPDGLLRAMRDNAARVVGVVINAIDDAIHKNDTSGSDWDLHRVEPLRALLVAAADARRVVILTSDHGHVVERDSEALSSPGADARWRLASSGPAAHGEVLVKGPRVIAPDESAVLLWREDAHFGARRAGYHGGASLAEITIPVLVFQAATMSAGVSGWEAAAPQVPTWWNDPVNLVTSSVLPKPRKIQPSEEASKAADQGVLFEVSTTERPAIGLAEAVLASATYAEQKRMAGRRALDDATAAAVIRALLEHGSRAHLDTVAAAAGIPAAGVGQVLAAVRRLLNVDGYAVIEMDADGVTLRIDERLLREQFEIGGAA</sequence>
<protein>
    <submittedName>
        <fullName evidence="3">BREX-2 system phosphatase PglZ</fullName>
    </submittedName>
</protein>